<reference evidence="4 5" key="1">
    <citation type="submission" date="2021-03" db="EMBL/GenBank/DDBJ databases">
        <title>Genomic Encyclopedia of Type Strains, Phase IV (KMG-IV): sequencing the most valuable type-strain genomes for metagenomic binning, comparative biology and taxonomic classification.</title>
        <authorList>
            <person name="Goeker M."/>
        </authorList>
    </citation>
    <scope>NUCLEOTIDE SEQUENCE [LARGE SCALE GENOMIC DNA]</scope>
    <source>
        <strain evidence="4 5">DSM 1289</strain>
    </source>
</reference>
<dbReference type="EMBL" id="JAGGJX010000001">
    <property type="protein sequence ID" value="MBP1853999.1"/>
    <property type="molecule type" value="Genomic_DNA"/>
</dbReference>
<dbReference type="Proteomes" id="UP000767291">
    <property type="component" value="Unassembled WGS sequence"/>
</dbReference>
<dbReference type="Pfam" id="PF00239">
    <property type="entry name" value="Resolvase"/>
    <property type="match status" value="1"/>
</dbReference>
<dbReference type="InterPro" id="IPR006119">
    <property type="entry name" value="Resolv_N"/>
</dbReference>
<comment type="caution">
    <text evidence="4">The sequence shown here is derived from an EMBL/GenBank/DDBJ whole genome shotgun (WGS) entry which is preliminary data.</text>
</comment>
<gene>
    <name evidence="4" type="ORF">J2Z43_000389</name>
</gene>
<keyword evidence="5" id="KW-1185">Reference proteome</keyword>
<dbReference type="PROSITE" id="PS51737">
    <property type="entry name" value="RECOMBINASE_DNA_BIND"/>
    <property type="match status" value="1"/>
</dbReference>
<dbReference type="PROSITE" id="PS51736">
    <property type="entry name" value="RECOMBINASES_3"/>
    <property type="match status" value="1"/>
</dbReference>
<proteinExistence type="predicted"/>
<accession>A0ABS4E7U6</accession>
<dbReference type="InterPro" id="IPR050639">
    <property type="entry name" value="SSR_resolvase"/>
</dbReference>
<dbReference type="InterPro" id="IPR011109">
    <property type="entry name" value="DNA_bind_recombinase_dom"/>
</dbReference>
<organism evidence="4 5">
    <name type="scientific">Metaclostridioides mangenotii</name>
    <dbReference type="NCBI Taxonomy" id="1540"/>
    <lineage>
        <taxon>Bacteria</taxon>
        <taxon>Bacillati</taxon>
        <taxon>Bacillota</taxon>
        <taxon>Clostridia</taxon>
        <taxon>Peptostreptococcales</taxon>
        <taxon>Peptostreptococcaceae</taxon>
        <taxon>Metaclostridioides</taxon>
    </lineage>
</organism>
<dbReference type="Gene3D" id="3.40.50.1390">
    <property type="entry name" value="Resolvase, N-terminal catalytic domain"/>
    <property type="match status" value="1"/>
</dbReference>
<evidence type="ECO:0000313" key="5">
    <source>
        <dbReference type="Proteomes" id="UP000767291"/>
    </source>
</evidence>
<dbReference type="Pfam" id="PF07508">
    <property type="entry name" value="Recombinase"/>
    <property type="match status" value="1"/>
</dbReference>
<name>A0ABS4E7U6_9FIRM</name>
<evidence type="ECO:0000313" key="4">
    <source>
        <dbReference type="EMBL" id="MBP1853999.1"/>
    </source>
</evidence>
<dbReference type="PANTHER" id="PTHR30461">
    <property type="entry name" value="DNA-INVERTASE FROM LAMBDOID PROPHAGE"/>
    <property type="match status" value="1"/>
</dbReference>
<keyword evidence="1" id="KW-0175">Coiled coil</keyword>
<feature type="domain" description="Recombinase" evidence="3">
    <location>
        <begin position="162"/>
        <end position="294"/>
    </location>
</feature>
<dbReference type="Gene3D" id="3.90.1750.20">
    <property type="entry name" value="Putative Large Serine Recombinase, Chain B, Domain 2"/>
    <property type="match status" value="1"/>
</dbReference>
<dbReference type="InterPro" id="IPR038109">
    <property type="entry name" value="DNA_bind_recomb_sf"/>
</dbReference>
<evidence type="ECO:0000259" key="2">
    <source>
        <dbReference type="PROSITE" id="PS51736"/>
    </source>
</evidence>
<dbReference type="SMART" id="SM00857">
    <property type="entry name" value="Resolvase"/>
    <property type="match status" value="1"/>
</dbReference>
<feature type="domain" description="Resolvase/invertase-type recombinase catalytic" evidence="2">
    <location>
        <begin position="2"/>
        <end position="154"/>
    </location>
</feature>
<protein>
    <submittedName>
        <fullName evidence="4">DNA invertase Pin-like site-specific DNA recombinase</fullName>
    </submittedName>
</protein>
<evidence type="ECO:0000256" key="1">
    <source>
        <dbReference type="SAM" id="Coils"/>
    </source>
</evidence>
<dbReference type="PANTHER" id="PTHR30461:SF23">
    <property type="entry name" value="DNA RECOMBINASE-RELATED"/>
    <property type="match status" value="1"/>
</dbReference>
<feature type="coiled-coil region" evidence="1">
    <location>
        <begin position="378"/>
        <end position="405"/>
    </location>
</feature>
<dbReference type="RefSeq" id="WP_209455593.1">
    <property type="nucleotide sequence ID" value="NZ_BAAACS010000017.1"/>
</dbReference>
<dbReference type="CDD" id="cd00338">
    <property type="entry name" value="Ser_Recombinase"/>
    <property type="match status" value="1"/>
</dbReference>
<evidence type="ECO:0000259" key="3">
    <source>
        <dbReference type="PROSITE" id="PS51737"/>
    </source>
</evidence>
<dbReference type="SUPFAM" id="SSF53041">
    <property type="entry name" value="Resolvase-like"/>
    <property type="match status" value="1"/>
</dbReference>
<dbReference type="InterPro" id="IPR036162">
    <property type="entry name" value="Resolvase-like_N_sf"/>
</dbReference>
<sequence length="506" mass="59576">MNVAIYLRKSRADLEAEKTGEFETLNKHKSTLLDLSREMKLNVVEIKEELVSGESIIHRPKMIELLKEVESNKYDAVLVMDVDRLGRGDMKDQAIILETFKESDTKIITPRKTYDLMDEFDEEYSEFEAFMARKELKLITRRMQRGLIKSIEDGNYLYRLPPYGYDIFYTDKRERILVPNDQADIVKLVFDLYINENIGSTKISDYLNNRGIKTYTGCEWYGSAVRNIINNKIYCGYIERKKKTYSKKKDSTGKRIVKNNENRDRILVKGKHEPIISEETWNQAQKIIKTKGHVGHKNELKNPFSGIIKCKLCSKYLSYRPNKDRATQLICSNKCGNKGSKFEYIEESFFDSLRSSLNLYKIKTEKEDISSYNVNFERELNKKALLDLENEIKELSKQKNKLFKFFERGIYDEDTFLERSQYIKNEIIQTDKNIEIVKSRLKNIDKDNNEIAIGIREILELYPVTESIVEKNKLLKSVVKYATYYKSKDQRLDDFELHIELKISEE</sequence>